<dbReference type="Pfam" id="PF08378">
    <property type="entry name" value="NERD"/>
    <property type="match status" value="1"/>
</dbReference>
<dbReference type="Proteomes" id="UP000199411">
    <property type="component" value="Unassembled WGS sequence"/>
</dbReference>
<dbReference type="InterPro" id="IPR011528">
    <property type="entry name" value="NERD"/>
</dbReference>
<dbReference type="EMBL" id="FMYU01000002">
    <property type="protein sequence ID" value="SDC13735.1"/>
    <property type="molecule type" value="Genomic_DNA"/>
</dbReference>
<evidence type="ECO:0000313" key="3">
    <source>
        <dbReference type="Proteomes" id="UP000199411"/>
    </source>
</evidence>
<dbReference type="RefSeq" id="WP_092127791.1">
    <property type="nucleotide sequence ID" value="NZ_FMYU01000002.1"/>
</dbReference>
<dbReference type="AlphaFoldDB" id="A0A1G6J605"/>
<dbReference type="SUPFAM" id="SSF52980">
    <property type="entry name" value="Restriction endonuclease-like"/>
    <property type="match status" value="1"/>
</dbReference>
<sequence>MFLFCVFKKLWDRLFLIESNNKELFGFGAENILQKFLIEKNYKVFFNRILKSPYNKNHFLEIDAICYHNNTIFCIEMKNYKGTVYYAANFKNDTFDSYKENKIIQLKTDKHLNQTYKELPNPLYKTILFTKQLKKYLLHLDNRFSTIKFISVVVFLNLSTNIDNIRSFDDGVIYLSELDKFLDQKSGNEKNNSWAVQILEQLPSFDKIITINNQPIQGIIKNNIIACHRPNIELQLKNIKTININHTLTSCKSKLKIEYVDFTTREFECQKLFISLDKFGTIQTHRLSNIKKIIVGTHTLRPF</sequence>
<gene>
    <name evidence="2" type="ORF">SAMN05660835_00380</name>
</gene>
<reference evidence="3" key="1">
    <citation type="submission" date="2016-10" db="EMBL/GenBank/DDBJ databases">
        <authorList>
            <person name="Varghese N."/>
            <person name="Submissions S."/>
        </authorList>
    </citation>
    <scope>NUCLEOTIDE SEQUENCE [LARGE SCALE GENOMIC DNA]</scope>
    <source>
        <strain evidence="3">DSM 8415</strain>
    </source>
</reference>
<feature type="domain" description="NERD" evidence="1">
    <location>
        <begin position="25"/>
        <end position="156"/>
    </location>
</feature>
<evidence type="ECO:0000313" key="2">
    <source>
        <dbReference type="EMBL" id="SDC13735.1"/>
    </source>
</evidence>
<dbReference type="PROSITE" id="PS50965">
    <property type="entry name" value="NERD"/>
    <property type="match status" value="1"/>
</dbReference>
<name>A0A1G6J605_9BACT</name>
<proteinExistence type="predicted"/>
<dbReference type="OrthoDB" id="3078467at2"/>
<dbReference type="InterPro" id="IPR011335">
    <property type="entry name" value="Restrct_endonuc-II-like"/>
</dbReference>
<organism evidence="2 3">
    <name type="scientific">Desulfurella multipotens</name>
    <dbReference type="NCBI Taxonomy" id="79269"/>
    <lineage>
        <taxon>Bacteria</taxon>
        <taxon>Pseudomonadati</taxon>
        <taxon>Campylobacterota</taxon>
        <taxon>Desulfurellia</taxon>
        <taxon>Desulfurellales</taxon>
        <taxon>Desulfurellaceae</taxon>
        <taxon>Desulfurella</taxon>
    </lineage>
</organism>
<keyword evidence="3" id="KW-1185">Reference proteome</keyword>
<evidence type="ECO:0000259" key="1">
    <source>
        <dbReference type="PROSITE" id="PS50965"/>
    </source>
</evidence>
<accession>A0A1G6J605</accession>
<protein>
    <submittedName>
        <fullName evidence="2">Nuclease-related domain-containing protein</fullName>
    </submittedName>
</protein>